<evidence type="ECO:0000256" key="11">
    <source>
        <dbReference type="SAM" id="SignalP"/>
    </source>
</evidence>
<keyword evidence="4" id="KW-0813">Transport</keyword>
<dbReference type="SUPFAM" id="SSF54523">
    <property type="entry name" value="Pili subunits"/>
    <property type="match status" value="1"/>
</dbReference>
<dbReference type="Pfam" id="PF03895">
    <property type="entry name" value="YadA_anchor"/>
    <property type="match status" value="1"/>
</dbReference>
<accession>A0ABV6CVX1</accession>
<evidence type="ECO:0000313" key="15">
    <source>
        <dbReference type="Proteomes" id="UP001589798"/>
    </source>
</evidence>
<dbReference type="RefSeq" id="WP_379486226.1">
    <property type="nucleotide sequence ID" value="NZ_JBHLWK010000007.1"/>
</dbReference>
<keyword evidence="6" id="KW-0812">Transmembrane</keyword>
<feature type="signal peptide" evidence="11">
    <location>
        <begin position="1"/>
        <end position="18"/>
    </location>
</feature>
<keyword evidence="8" id="KW-0653">Protein transport</keyword>
<evidence type="ECO:0000256" key="8">
    <source>
        <dbReference type="ARBA" id="ARBA00022927"/>
    </source>
</evidence>
<dbReference type="InterPro" id="IPR045584">
    <property type="entry name" value="Pilin-like"/>
</dbReference>
<evidence type="ECO:0000259" key="12">
    <source>
        <dbReference type="Pfam" id="PF03895"/>
    </source>
</evidence>
<gene>
    <name evidence="14" type="ORF">ACFFJC_04095</name>
</gene>
<evidence type="ECO:0000259" key="13">
    <source>
        <dbReference type="Pfam" id="PF05662"/>
    </source>
</evidence>
<evidence type="ECO:0000256" key="3">
    <source>
        <dbReference type="ARBA" id="ARBA00005848"/>
    </source>
</evidence>
<organism evidence="14 15">
    <name type="scientific">Novosphingobium soli</name>
    <dbReference type="NCBI Taxonomy" id="574956"/>
    <lineage>
        <taxon>Bacteria</taxon>
        <taxon>Pseudomonadati</taxon>
        <taxon>Pseudomonadota</taxon>
        <taxon>Alphaproteobacteria</taxon>
        <taxon>Sphingomonadales</taxon>
        <taxon>Sphingomonadaceae</taxon>
        <taxon>Novosphingobium</taxon>
    </lineage>
</organism>
<feature type="chain" id="PRO_5046044356" evidence="11">
    <location>
        <begin position="19"/>
        <end position="523"/>
    </location>
</feature>
<evidence type="ECO:0000256" key="10">
    <source>
        <dbReference type="ARBA" id="ARBA00023237"/>
    </source>
</evidence>
<dbReference type="EMBL" id="JBHLWK010000007">
    <property type="protein sequence ID" value="MFC0203451.1"/>
    <property type="molecule type" value="Genomic_DNA"/>
</dbReference>
<dbReference type="SUPFAM" id="SSF101967">
    <property type="entry name" value="Adhesin YadA, collagen-binding domain"/>
    <property type="match status" value="1"/>
</dbReference>
<evidence type="ECO:0000256" key="7">
    <source>
        <dbReference type="ARBA" id="ARBA00022729"/>
    </source>
</evidence>
<evidence type="ECO:0000256" key="2">
    <source>
        <dbReference type="ARBA" id="ARBA00004442"/>
    </source>
</evidence>
<evidence type="ECO:0000256" key="5">
    <source>
        <dbReference type="ARBA" id="ARBA00022452"/>
    </source>
</evidence>
<keyword evidence="15" id="KW-1185">Reference proteome</keyword>
<keyword evidence="9" id="KW-0472">Membrane</keyword>
<evidence type="ECO:0000256" key="6">
    <source>
        <dbReference type="ARBA" id="ARBA00022692"/>
    </source>
</evidence>
<feature type="domain" description="Trimeric autotransporter adhesin YadA-like stalk" evidence="13">
    <location>
        <begin position="397"/>
        <end position="436"/>
    </location>
</feature>
<proteinExistence type="inferred from homology"/>
<dbReference type="InterPro" id="IPR005594">
    <property type="entry name" value="YadA_C"/>
</dbReference>
<sequence length="523" mass="53473">MKFVLVAALLVLSFPAAAQEVVNDADGFFVCDERHPRCSTPDPATYPYHQFGNQNVGDYVGVSDVLEPGPSLAHYQTFLAELISRRADTNAVAFWADAASVVDRGRVWGGFLSARSGFSIPGADSQLIGLEIDVLNGGLPGVYPNASKVGLQIVGFGNPNTNAIEIATETASAAFQNIINIQPNSVAREGAVIGMAPQVARRGIDFQGSSFSDAAFLVSANQRFVFRSPGLGDAAIWRDDIYNGYLVLQAGPPGLRIVNSENNTNLMIVQSDGDVITRYGSLSSVFSRLARLEQATGLHTGDSIVGQAASPRVAAGIPSFATAEVGEAATAVGDGVEAAGARSVAVGAGSAALASRSTAVGADARSGGAGSVALGAGSSDDGEENVVAVGSASQTRRITHVGAGTIDTDAANLGQVHSAMSRAIASANAYADTRFNQLSYDLRQVRRDAEGATASAMALAGIPQAFEASQGMIGMGVGTWQGESAFAVGASKASDDGRLVFKVGGTYNSRGQGGANGGVGLAF</sequence>
<dbReference type="Proteomes" id="UP001589798">
    <property type="component" value="Unassembled WGS sequence"/>
</dbReference>
<evidence type="ECO:0000256" key="4">
    <source>
        <dbReference type="ARBA" id="ARBA00022448"/>
    </source>
</evidence>
<dbReference type="Pfam" id="PF05662">
    <property type="entry name" value="YadA_stalk"/>
    <property type="match status" value="1"/>
</dbReference>
<comment type="similarity">
    <text evidence="3">Belongs to the autotransporter-2 (AT-2) (TC 1.B.40) family.</text>
</comment>
<dbReference type="Gene3D" id="2.150.10.10">
    <property type="entry name" value="Serralysin-like metalloprotease, C-terminal"/>
    <property type="match status" value="1"/>
</dbReference>
<keyword evidence="7 11" id="KW-0732">Signal</keyword>
<comment type="caution">
    <text evidence="14">The sequence shown here is derived from an EMBL/GenBank/DDBJ whole genome shotgun (WGS) entry which is preliminary data.</text>
</comment>
<dbReference type="InterPro" id="IPR011049">
    <property type="entry name" value="Serralysin-like_metalloprot_C"/>
</dbReference>
<dbReference type="Gene3D" id="3.30.1300.30">
    <property type="entry name" value="GSPII I/J protein-like"/>
    <property type="match status" value="1"/>
</dbReference>
<evidence type="ECO:0000313" key="14">
    <source>
        <dbReference type="EMBL" id="MFC0203451.1"/>
    </source>
</evidence>
<evidence type="ECO:0000256" key="9">
    <source>
        <dbReference type="ARBA" id="ARBA00023136"/>
    </source>
</evidence>
<comment type="subcellular location">
    <subcellularLocation>
        <location evidence="2">Cell outer membrane</location>
    </subcellularLocation>
    <subcellularLocation>
        <location evidence="1">Cell surface</location>
    </subcellularLocation>
</comment>
<protein>
    <submittedName>
        <fullName evidence="14">YadA family autotransporter adhesin</fullName>
    </submittedName>
</protein>
<keyword evidence="5" id="KW-1134">Transmembrane beta strand</keyword>
<name>A0ABV6CVX1_9SPHN</name>
<keyword evidence="10" id="KW-0998">Cell outer membrane</keyword>
<reference evidence="14 15" key="1">
    <citation type="submission" date="2024-09" db="EMBL/GenBank/DDBJ databases">
        <authorList>
            <person name="Sun Q."/>
            <person name="Mori K."/>
        </authorList>
    </citation>
    <scope>NUCLEOTIDE SEQUENCE [LARGE SCALE GENOMIC DNA]</scope>
    <source>
        <strain evidence="14 15">CCM 7706</strain>
    </source>
</reference>
<feature type="domain" description="Trimeric autotransporter adhesin YadA-like C-terminal membrane anchor" evidence="12">
    <location>
        <begin position="463"/>
        <end position="523"/>
    </location>
</feature>
<dbReference type="InterPro" id="IPR008635">
    <property type="entry name" value="Coiled_stalk_dom"/>
</dbReference>
<evidence type="ECO:0000256" key="1">
    <source>
        <dbReference type="ARBA" id="ARBA00004241"/>
    </source>
</evidence>